<dbReference type="Gene3D" id="1.20.140.10">
    <property type="entry name" value="Butyryl-CoA Dehydrogenase, subunit A, domain 3"/>
    <property type="match status" value="1"/>
</dbReference>
<dbReference type="GO" id="GO:0003995">
    <property type="term" value="F:acyl-CoA dehydrogenase activity"/>
    <property type="evidence" value="ECO:0007669"/>
    <property type="project" value="InterPro"/>
</dbReference>
<dbReference type="InterPro" id="IPR050741">
    <property type="entry name" value="Acyl-CoA_dehydrogenase"/>
</dbReference>
<dbReference type="FunFam" id="2.40.110.10:FF:000002">
    <property type="entry name" value="Acyl-CoA dehydrogenase fadE12"/>
    <property type="match status" value="1"/>
</dbReference>
<evidence type="ECO:0000256" key="9">
    <source>
        <dbReference type="ARBA" id="ARBA00042660"/>
    </source>
</evidence>
<evidence type="ECO:0000256" key="4">
    <source>
        <dbReference type="ARBA" id="ARBA00022630"/>
    </source>
</evidence>
<dbReference type="InterPro" id="IPR009100">
    <property type="entry name" value="AcylCoA_DH/oxidase_NM_dom_sf"/>
</dbReference>
<keyword evidence="4 11" id="KW-0285">Flavoprotein</keyword>
<dbReference type="InterPro" id="IPR037069">
    <property type="entry name" value="AcylCoA_DH/ox_N_sf"/>
</dbReference>
<feature type="domain" description="Acyl-CoA dehydrogenase/oxidase N-terminal" evidence="14">
    <location>
        <begin position="20"/>
        <end position="131"/>
    </location>
</feature>
<evidence type="ECO:0000313" key="15">
    <source>
        <dbReference type="EMBL" id="NKY01440.1"/>
    </source>
</evidence>
<dbReference type="AlphaFoldDB" id="A0A846WKU3"/>
<sequence>MYGSLMTNDTRFPVRRVYETEHEDFRASFRRFLDTRVVPDYAKWEAEGLFPREVFAEAGSHGFLGMAIDEEYGGGGVDDFRFNAVMAEEVADAGVMSFGINLHNDICVPYFLRYCTPEQRARWLPGLASGELIAAIAMTEPGTGSDLAGITAVAVREGDHYVLNGSKTFISNGINADVVIVAARTETGDRHNGLSLMVVERGMAGFERGRNLDKIGMHAQDTAELSFTSVRVPVDNVLGEPGSGFRQLVSNLPQERMTIAVASTAAANRAVELARDHIMTRTAFGKPLAANQNSRFTLADAHVQVQVVRAFVDECLRDHATAELGADRAAMAKLAATEVQGRVVDACLQMFGGYGYMAEYPIARAYVDARVQRIYGGTSEIMKEIVGKSMGLTA</sequence>
<evidence type="ECO:0000259" key="12">
    <source>
        <dbReference type="Pfam" id="PF00441"/>
    </source>
</evidence>
<evidence type="ECO:0000256" key="2">
    <source>
        <dbReference type="ARBA" id="ARBA00005102"/>
    </source>
</evidence>
<dbReference type="Pfam" id="PF00441">
    <property type="entry name" value="Acyl-CoA_dh_1"/>
    <property type="match status" value="1"/>
</dbReference>
<evidence type="ECO:0000256" key="5">
    <source>
        <dbReference type="ARBA" id="ARBA00022827"/>
    </source>
</evidence>
<dbReference type="InterPro" id="IPR006089">
    <property type="entry name" value="Acyl-CoA_DH_CS"/>
</dbReference>
<dbReference type="Pfam" id="PF02770">
    <property type="entry name" value="Acyl-CoA_dh_M"/>
    <property type="match status" value="1"/>
</dbReference>
<comment type="cofactor">
    <cofactor evidence="1 11">
        <name>FAD</name>
        <dbReference type="ChEBI" id="CHEBI:57692"/>
    </cofactor>
</comment>
<evidence type="ECO:0000259" key="13">
    <source>
        <dbReference type="Pfam" id="PF02770"/>
    </source>
</evidence>
<dbReference type="SUPFAM" id="SSF56645">
    <property type="entry name" value="Acyl-CoA dehydrogenase NM domain-like"/>
    <property type="match status" value="1"/>
</dbReference>
<dbReference type="Gene3D" id="2.40.110.10">
    <property type="entry name" value="Butyryl-CoA Dehydrogenase, subunit A, domain 2"/>
    <property type="match status" value="1"/>
</dbReference>
<protein>
    <recommendedName>
        <fullName evidence="8">Acyl-[acyl-carrier-protein] dehydrogenase MbtN</fullName>
    </recommendedName>
    <alternativeName>
        <fullName evidence="9">Mycobactin synthase protein N</fullName>
    </alternativeName>
</protein>
<organism evidence="15 16">
    <name type="scientific">Gordonia polyisoprenivorans</name>
    <dbReference type="NCBI Taxonomy" id="84595"/>
    <lineage>
        <taxon>Bacteria</taxon>
        <taxon>Bacillati</taxon>
        <taxon>Actinomycetota</taxon>
        <taxon>Actinomycetes</taxon>
        <taxon>Mycobacteriales</taxon>
        <taxon>Gordoniaceae</taxon>
        <taxon>Gordonia</taxon>
    </lineage>
</organism>
<comment type="caution">
    <text evidence="15">The sequence shown here is derived from an EMBL/GenBank/DDBJ whole genome shotgun (WGS) entry which is preliminary data.</text>
</comment>
<evidence type="ECO:0000256" key="11">
    <source>
        <dbReference type="RuleBase" id="RU362125"/>
    </source>
</evidence>
<dbReference type="PANTHER" id="PTHR48083">
    <property type="entry name" value="MEDIUM-CHAIN SPECIFIC ACYL-COA DEHYDROGENASE, MITOCHONDRIAL-RELATED"/>
    <property type="match status" value="1"/>
</dbReference>
<dbReference type="PANTHER" id="PTHR48083:SF20">
    <property type="entry name" value="LONG-CHAIN SPECIFIC ACYL-COA DEHYDROGENASE, MITOCHONDRIAL"/>
    <property type="match status" value="1"/>
</dbReference>
<dbReference type="InterPro" id="IPR036250">
    <property type="entry name" value="AcylCo_DH-like_C"/>
</dbReference>
<evidence type="ECO:0000259" key="14">
    <source>
        <dbReference type="Pfam" id="PF02771"/>
    </source>
</evidence>
<feature type="domain" description="Acyl-CoA dehydrogenase/oxidase C-terminal" evidence="12">
    <location>
        <begin position="242"/>
        <end position="390"/>
    </location>
</feature>
<dbReference type="SUPFAM" id="SSF47203">
    <property type="entry name" value="Acyl-CoA dehydrogenase C-terminal domain-like"/>
    <property type="match status" value="1"/>
</dbReference>
<evidence type="ECO:0000256" key="1">
    <source>
        <dbReference type="ARBA" id="ARBA00001974"/>
    </source>
</evidence>
<evidence type="ECO:0000313" key="16">
    <source>
        <dbReference type="Proteomes" id="UP000563898"/>
    </source>
</evidence>
<accession>A0A846WKU3</accession>
<reference evidence="15 16" key="1">
    <citation type="submission" date="2020-04" db="EMBL/GenBank/DDBJ databases">
        <title>MicrobeNet Type strains.</title>
        <authorList>
            <person name="Nicholson A.C."/>
        </authorList>
    </citation>
    <scope>NUCLEOTIDE SEQUENCE [LARGE SCALE GENOMIC DNA]</scope>
    <source>
        <strain evidence="15 16">ATCC BAA-14</strain>
    </source>
</reference>
<dbReference type="EMBL" id="JAAXPC010000003">
    <property type="protein sequence ID" value="NKY01440.1"/>
    <property type="molecule type" value="Genomic_DNA"/>
</dbReference>
<dbReference type="PROSITE" id="PS00073">
    <property type="entry name" value="ACYL_COA_DH_2"/>
    <property type="match status" value="1"/>
</dbReference>
<comment type="catalytic activity">
    <reaction evidence="10">
        <text>a 2,3-saturated acyl-CoA + A = a 2,3-dehydroacyl-CoA + AH2</text>
        <dbReference type="Rhea" id="RHEA:48608"/>
        <dbReference type="ChEBI" id="CHEBI:13193"/>
        <dbReference type="ChEBI" id="CHEBI:17499"/>
        <dbReference type="ChEBI" id="CHEBI:60015"/>
        <dbReference type="ChEBI" id="CHEBI:65111"/>
    </reaction>
</comment>
<dbReference type="GO" id="GO:0033539">
    <property type="term" value="P:fatty acid beta-oxidation using acyl-CoA dehydrogenase"/>
    <property type="evidence" value="ECO:0007669"/>
    <property type="project" value="TreeGrafter"/>
</dbReference>
<dbReference type="Proteomes" id="UP000563898">
    <property type="component" value="Unassembled WGS sequence"/>
</dbReference>
<proteinExistence type="inferred from homology"/>
<dbReference type="InterPro" id="IPR009075">
    <property type="entry name" value="AcylCo_DH/oxidase_C"/>
</dbReference>
<gene>
    <name evidence="15" type="ORF">HGA05_07635</name>
</gene>
<dbReference type="RefSeq" id="WP_006373075.1">
    <property type="nucleotide sequence ID" value="NZ_JAAXPC010000003.1"/>
</dbReference>
<comment type="similarity">
    <text evidence="3 11">Belongs to the acyl-CoA dehydrogenase family.</text>
</comment>
<dbReference type="GO" id="GO:0005737">
    <property type="term" value="C:cytoplasm"/>
    <property type="evidence" value="ECO:0007669"/>
    <property type="project" value="TreeGrafter"/>
</dbReference>
<evidence type="ECO:0000256" key="8">
    <source>
        <dbReference type="ARBA" id="ARBA00040394"/>
    </source>
</evidence>
<feature type="domain" description="Acyl-CoA oxidase/dehydrogenase middle" evidence="13">
    <location>
        <begin position="135"/>
        <end position="230"/>
    </location>
</feature>
<evidence type="ECO:0000256" key="3">
    <source>
        <dbReference type="ARBA" id="ARBA00009347"/>
    </source>
</evidence>
<evidence type="ECO:0000256" key="7">
    <source>
        <dbReference type="ARBA" id="ARBA00037085"/>
    </source>
</evidence>
<dbReference type="InterPro" id="IPR006091">
    <property type="entry name" value="Acyl-CoA_Oxase/DH_mid-dom"/>
</dbReference>
<evidence type="ECO:0000256" key="6">
    <source>
        <dbReference type="ARBA" id="ARBA00023002"/>
    </source>
</evidence>
<dbReference type="FunFam" id="1.20.140.10:FF:000001">
    <property type="entry name" value="Acyl-CoA dehydrogenase"/>
    <property type="match status" value="1"/>
</dbReference>
<comment type="function">
    <text evidence="7">Catalyzes the dehydrogenation at the alpha-beta position of ACP-bound acyl chains. This results in the introduction of a double bond in the lipidic chain, which is further transferred to the epsilon-amino group of lysine residue in the mycobactin core by MbtK.</text>
</comment>
<dbReference type="GO" id="GO:0050660">
    <property type="term" value="F:flavin adenine dinucleotide binding"/>
    <property type="evidence" value="ECO:0007669"/>
    <property type="project" value="InterPro"/>
</dbReference>
<keyword evidence="5 11" id="KW-0274">FAD</keyword>
<name>A0A846WKU3_9ACTN</name>
<comment type="pathway">
    <text evidence="2">Siderophore biosynthesis; mycobactin biosynthesis.</text>
</comment>
<dbReference type="Pfam" id="PF02771">
    <property type="entry name" value="Acyl-CoA_dh_N"/>
    <property type="match status" value="1"/>
</dbReference>
<dbReference type="Gene3D" id="1.10.540.10">
    <property type="entry name" value="Acyl-CoA dehydrogenase/oxidase, N-terminal domain"/>
    <property type="match status" value="1"/>
</dbReference>
<keyword evidence="6 11" id="KW-0560">Oxidoreductase</keyword>
<dbReference type="InterPro" id="IPR013786">
    <property type="entry name" value="AcylCoA_DH/ox_N"/>
</dbReference>
<dbReference type="InterPro" id="IPR046373">
    <property type="entry name" value="Acyl-CoA_Oxase/DH_mid-dom_sf"/>
</dbReference>
<evidence type="ECO:0000256" key="10">
    <source>
        <dbReference type="ARBA" id="ARBA00052546"/>
    </source>
</evidence>